<comment type="similarity">
    <text evidence="1 9 10">Belongs to the peptidase A8 family.</text>
</comment>
<evidence type="ECO:0000256" key="10">
    <source>
        <dbReference type="RuleBase" id="RU004181"/>
    </source>
</evidence>
<comment type="subcellular location">
    <subcellularLocation>
        <location evidence="9">Cell membrane</location>
        <topology evidence="9">Multi-pass membrane protein</topology>
    </subcellularLocation>
</comment>
<keyword evidence="3 9" id="KW-0645">Protease</keyword>
<dbReference type="GO" id="GO:0004190">
    <property type="term" value="F:aspartic-type endopeptidase activity"/>
    <property type="evidence" value="ECO:0007669"/>
    <property type="project" value="UniProtKB-UniRule"/>
</dbReference>
<name>A0A6C0G7R0_9BACL</name>
<evidence type="ECO:0000256" key="7">
    <source>
        <dbReference type="ARBA" id="ARBA00022989"/>
    </source>
</evidence>
<evidence type="ECO:0000256" key="9">
    <source>
        <dbReference type="HAMAP-Rule" id="MF_00161"/>
    </source>
</evidence>
<dbReference type="UniPathway" id="UPA00665"/>
<feature type="transmembrane region" description="Helical" evidence="9">
    <location>
        <begin position="47"/>
        <end position="65"/>
    </location>
</feature>
<dbReference type="Proteomes" id="UP000476064">
    <property type="component" value="Chromosome"/>
</dbReference>
<dbReference type="HAMAP" id="MF_00161">
    <property type="entry name" value="LspA"/>
    <property type="match status" value="1"/>
</dbReference>
<dbReference type="Pfam" id="PF01252">
    <property type="entry name" value="Peptidase_A8"/>
    <property type="match status" value="1"/>
</dbReference>
<evidence type="ECO:0000256" key="2">
    <source>
        <dbReference type="ARBA" id="ARBA00022475"/>
    </source>
</evidence>
<dbReference type="GO" id="GO:0006508">
    <property type="term" value="P:proteolysis"/>
    <property type="evidence" value="ECO:0007669"/>
    <property type="project" value="UniProtKB-KW"/>
</dbReference>
<protein>
    <recommendedName>
        <fullName evidence="9">Lipoprotein signal peptidase</fullName>
        <ecNumber evidence="9">3.4.23.36</ecNumber>
    </recommendedName>
    <alternativeName>
        <fullName evidence="9">Prolipoprotein signal peptidase</fullName>
    </alternativeName>
    <alternativeName>
        <fullName evidence="9">Signal peptidase II</fullName>
        <shortName evidence="9">SPase II</shortName>
    </alternativeName>
</protein>
<evidence type="ECO:0000256" key="5">
    <source>
        <dbReference type="ARBA" id="ARBA00022750"/>
    </source>
</evidence>
<evidence type="ECO:0000256" key="8">
    <source>
        <dbReference type="ARBA" id="ARBA00023136"/>
    </source>
</evidence>
<sequence>MTAVDQITKLIVRLNMQVGDTNLFREGILRFTYYQNSGAARSSFQGYGRWFGVLAVVFIVLVLYYRKKQPSNRRWLDVGLAFLVAGAAGNGVERLLFGKVTDFLQFGSGQGIMNIADLSINAGLLVIIVQQILVSMRARKKPSY</sequence>
<dbReference type="PANTHER" id="PTHR33695:SF1">
    <property type="entry name" value="LIPOPROTEIN SIGNAL PEPTIDASE"/>
    <property type="match status" value="1"/>
</dbReference>
<gene>
    <name evidence="9 11" type="primary">lspA</name>
    <name evidence="11" type="ORF">GXP70_07460</name>
</gene>
<reference evidence="11 12" key="1">
    <citation type="submission" date="2020-01" db="EMBL/GenBank/DDBJ databases">
        <title>Paenibacillus sp. nov., isolated from tomato rhizosphere.</title>
        <authorList>
            <person name="Weon H.-Y."/>
            <person name="Lee S.A."/>
        </authorList>
    </citation>
    <scope>NUCLEOTIDE SEQUENCE [LARGE SCALE GENOMIC DNA]</scope>
    <source>
        <strain evidence="11 12">12200R-189</strain>
    </source>
</reference>
<dbReference type="NCBIfam" id="TIGR00077">
    <property type="entry name" value="lspA"/>
    <property type="match status" value="1"/>
</dbReference>
<comment type="function">
    <text evidence="9">This protein specifically catalyzes the removal of signal peptides from prolipoproteins.</text>
</comment>
<dbReference type="InterPro" id="IPR001872">
    <property type="entry name" value="Peptidase_A8"/>
</dbReference>
<keyword evidence="7 9" id="KW-1133">Transmembrane helix</keyword>
<proteinExistence type="inferred from homology"/>
<evidence type="ECO:0000313" key="12">
    <source>
        <dbReference type="Proteomes" id="UP000476064"/>
    </source>
</evidence>
<keyword evidence="6 9" id="KW-0378">Hydrolase</keyword>
<dbReference type="KEGG" id="plyc:GXP70_07460"/>
<evidence type="ECO:0000256" key="3">
    <source>
        <dbReference type="ARBA" id="ARBA00022670"/>
    </source>
</evidence>
<dbReference type="AlphaFoldDB" id="A0A6C0G7R0"/>
<dbReference type="PANTHER" id="PTHR33695">
    <property type="entry name" value="LIPOPROTEIN SIGNAL PEPTIDASE"/>
    <property type="match status" value="1"/>
</dbReference>
<keyword evidence="2 9" id="KW-1003">Cell membrane</keyword>
<dbReference type="EMBL" id="CP048209">
    <property type="protein sequence ID" value="QHT63788.1"/>
    <property type="molecule type" value="Genomic_DNA"/>
</dbReference>
<feature type="transmembrane region" description="Helical" evidence="9">
    <location>
        <begin position="74"/>
        <end position="92"/>
    </location>
</feature>
<evidence type="ECO:0000256" key="4">
    <source>
        <dbReference type="ARBA" id="ARBA00022692"/>
    </source>
</evidence>
<comment type="caution">
    <text evidence="9">Lacks conserved residue(s) required for the propagation of feature annotation.</text>
</comment>
<keyword evidence="12" id="KW-1185">Reference proteome</keyword>
<feature type="active site" evidence="9">
    <location>
        <position position="102"/>
    </location>
</feature>
<organism evidence="11 12">
    <name type="scientific">Paenibacillus lycopersici</name>
    <dbReference type="NCBI Taxonomy" id="2704462"/>
    <lineage>
        <taxon>Bacteria</taxon>
        <taxon>Bacillati</taxon>
        <taxon>Bacillota</taxon>
        <taxon>Bacilli</taxon>
        <taxon>Bacillales</taxon>
        <taxon>Paenibacillaceae</taxon>
        <taxon>Paenibacillus</taxon>
    </lineage>
</organism>
<evidence type="ECO:0000256" key="1">
    <source>
        <dbReference type="ARBA" id="ARBA00006139"/>
    </source>
</evidence>
<evidence type="ECO:0000256" key="6">
    <source>
        <dbReference type="ARBA" id="ARBA00022801"/>
    </source>
</evidence>
<comment type="catalytic activity">
    <reaction evidence="9">
        <text>Release of signal peptides from bacterial membrane prolipoproteins. Hydrolyzes -Xaa-Yaa-Zaa-|-(S,diacylglyceryl)Cys-, in which Xaa is hydrophobic (preferably Leu), and Yaa (Ala or Ser) and Zaa (Gly or Ala) have small, neutral side chains.</text>
        <dbReference type="EC" id="3.4.23.36"/>
    </reaction>
</comment>
<feature type="active site" evidence="9">
    <location>
        <position position="117"/>
    </location>
</feature>
<dbReference type="PRINTS" id="PR00781">
    <property type="entry name" value="LIPOSIGPTASE"/>
</dbReference>
<dbReference type="GO" id="GO:0005886">
    <property type="term" value="C:plasma membrane"/>
    <property type="evidence" value="ECO:0007669"/>
    <property type="project" value="UniProtKB-SubCell"/>
</dbReference>
<keyword evidence="8 9" id="KW-0472">Membrane</keyword>
<comment type="pathway">
    <text evidence="9">Protein modification; lipoprotein biosynthesis (signal peptide cleavage).</text>
</comment>
<keyword evidence="4 9" id="KW-0812">Transmembrane</keyword>
<accession>A0A6C0G7R0</accession>
<dbReference type="EC" id="3.4.23.36" evidence="9"/>
<keyword evidence="5 9" id="KW-0064">Aspartyl protease</keyword>
<evidence type="ECO:0000313" key="11">
    <source>
        <dbReference type="EMBL" id="QHT63788.1"/>
    </source>
</evidence>
<feature type="transmembrane region" description="Helical" evidence="9">
    <location>
        <begin position="112"/>
        <end position="134"/>
    </location>
</feature>